<dbReference type="InterPro" id="IPR008451">
    <property type="entry name" value="Chromadorea_ALT"/>
</dbReference>
<evidence type="ECO:0000313" key="2">
    <source>
        <dbReference type="WBParaSite" id="ACAC_0000067901-mRNA-1"/>
    </source>
</evidence>
<dbReference type="Pfam" id="PF05535">
    <property type="entry name" value="Chromadorea_ALT"/>
    <property type="match status" value="1"/>
</dbReference>
<sequence>LRDRRDKGPAWCGGENWGCHCDRKLGSCVIERYDYKNRHLQWSYCTPKNEFYCATQINHCDS</sequence>
<dbReference type="AlphaFoldDB" id="A0A0K0CU32"/>
<dbReference type="STRING" id="6313.A0A0K0CU32"/>
<keyword evidence="1" id="KW-1185">Reference proteome</keyword>
<proteinExistence type="predicted"/>
<reference evidence="2" key="2">
    <citation type="submission" date="2017-02" db="UniProtKB">
        <authorList>
            <consortium name="WormBaseParasite"/>
        </authorList>
    </citation>
    <scope>IDENTIFICATION</scope>
</reference>
<dbReference type="WBParaSite" id="ACAC_0000067901-mRNA-1">
    <property type="protein sequence ID" value="ACAC_0000067901-mRNA-1"/>
    <property type="gene ID" value="ACAC_0000067901"/>
</dbReference>
<dbReference type="Proteomes" id="UP000035642">
    <property type="component" value="Unassembled WGS sequence"/>
</dbReference>
<evidence type="ECO:0000313" key="1">
    <source>
        <dbReference type="Proteomes" id="UP000035642"/>
    </source>
</evidence>
<protein>
    <submittedName>
        <fullName evidence="2">Phospholipase A(2)</fullName>
    </submittedName>
</protein>
<organism evidence="1 2">
    <name type="scientific">Angiostrongylus cantonensis</name>
    <name type="common">Rat lungworm</name>
    <dbReference type="NCBI Taxonomy" id="6313"/>
    <lineage>
        <taxon>Eukaryota</taxon>
        <taxon>Metazoa</taxon>
        <taxon>Ecdysozoa</taxon>
        <taxon>Nematoda</taxon>
        <taxon>Chromadorea</taxon>
        <taxon>Rhabditida</taxon>
        <taxon>Rhabditina</taxon>
        <taxon>Rhabditomorpha</taxon>
        <taxon>Strongyloidea</taxon>
        <taxon>Metastrongylidae</taxon>
        <taxon>Angiostrongylus</taxon>
    </lineage>
</organism>
<accession>A0A0K0CU32</accession>
<name>A0A0K0CU32_ANGCA</name>
<reference evidence="1" key="1">
    <citation type="submission" date="2012-09" db="EMBL/GenBank/DDBJ databases">
        <authorList>
            <person name="Martin A.A."/>
        </authorList>
    </citation>
    <scope>NUCLEOTIDE SEQUENCE</scope>
</reference>